<reference evidence="1" key="3">
    <citation type="submission" date="2025-08" db="UniProtKB">
        <authorList>
            <consortium name="Ensembl"/>
        </authorList>
    </citation>
    <scope>IDENTIFICATION</scope>
    <source>
        <strain evidence="1">17573</strain>
    </source>
</reference>
<dbReference type="STRING" id="9544.ENSMMUP00000068022"/>
<evidence type="ECO:0000313" key="2">
    <source>
        <dbReference type="Proteomes" id="UP000006718"/>
    </source>
</evidence>
<reference evidence="2" key="1">
    <citation type="journal article" date="2007" name="Science">
        <title>Evolutionary and biomedical insights from the rhesus macaque genome.</title>
        <authorList>
            <person name="Gibbs R.A."/>
            <person name="Rogers J."/>
            <person name="Katze M.G."/>
            <person name="Bumgarner R."/>
            <person name="Weinstock G.M."/>
            <person name="Mardis E.R."/>
            <person name="Remington K.A."/>
            <person name="Strausberg R.L."/>
            <person name="Venter J.C."/>
            <person name="Wilson R.K."/>
            <person name="Batzer M.A."/>
            <person name="Bustamante C.D."/>
            <person name="Eichler E.E."/>
            <person name="Hahn M.W."/>
            <person name="Hardison R.C."/>
            <person name="Makova K.D."/>
            <person name="Miller W."/>
            <person name="Milosavljevic A."/>
            <person name="Palermo R.E."/>
            <person name="Siepel A."/>
            <person name="Sikela J.M."/>
            <person name="Attaway T."/>
            <person name="Bell S."/>
            <person name="Bernard K.E."/>
            <person name="Buhay C.J."/>
            <person name="Chandrabose M.N."/>
            <person name="Dao M."/>
            <person name="Davis C."/>
            <person name="Delehaunty K.D."/>
            <person name="Ding Y."/>
            <person name="Dinh H.H."/>
            <person name="Dugan-Rocha S."/>
            <person name="Fulton L.A."/>
            <person name="Gabisi R.A."/>
            <person name="Garner T.T."/>
            <person name="Godfrey J."/>
            <person name="Hawes A.C."/>
            <person name="Hernandez J."/>
            <person name="Hines S."/>
            <person name="Holder M."/>
            <person name="Hume J."/>
            <person name="Jhangiani S.N."/>
            <person name="Joshi V."/>
            <person name="Khan Z.M."/>
            <person name="Kirkness E.F."/>
            <person name="Cree A."/>
            <person name="Fowler R.G."/>
            <person name="Lee S."/>
            <person name="Lewis L.R."/>
            <person name="Li Z."/>
            <person name="Liu Y.-S."/>
            <person name="Moore S.M."/>
            <person name="Muzny D."/>
            <person name="Nazareth L.V."/>
            <person name="Ngo D.N."/>
            <person name="Okwuonu G.O."/>
            <person name="Pai G."/>
            <person name="Parker D."/>
            <person name="Paul H.A."/>
            <person name="Pfannkoch C."/>
            <person name="Pohl C.S."/>
            <person name="Rogers Y.-H.C."/>
            <person name="Ruiz S.J."/>
            <person name="Sabo A."/>
            <person name="Santibanez J."/>
            <person name="Schneider B.W."/>
            <person name="Smith S.M."/>
            <person name="Sodergren E."/>
            <person name="Svatek A.F."/>
            <person name="Utterback T.R."/>
            <person name="Vattathil S."/>
            <person name="Warren W."/>
            <person name="White C.S."/>
            <person name="Chinwalla A.T."/>
            <person name="Feng Y."/>
            <person name="Halpern A.L."/>
            <person name="Hillier L.W."/>
            <person name="Huang X."/>
            <person name="Minx P."/>
            <person name="Nelson J.O."/>
            <person name="Pepin K.H."/>
            <person name="Qin X."/>
            <person name="Sutton G.G."/>
            <person name="Venter E."/>
            <person name="Walenz B.P."/>
            <person name="Wallis J.W."/>
            <person name="Worley K.C."/>
            <person name="Yang S.-P."/>
            <person name="Jones S.M."/>
            <person name="Marra M.A."/>
            <person name="Rocchi M."/>
            <person name="Schein J.E."/>
            <person name="Baertsch R."/>
            <person name="Clarke L."/>
            <person name="Csuros M."/>
            <person name="Glasscock J."/>
            <person name="Harris R.A."/>
            <person name="Havlak P."/>
            <person name="Jackson A.R."/>
            <person name="Jiang H."/>
            <person name="Liu Y."/>
            <person name="Messina D.N."/>
            <person name="Shen Y."/>
            <person name="Song H.X.-Z."/>
            <person name="Wylie T."/>
            <person name="Zhang L."/>
            <person name="Birney E."/>
            <person name="Han K."/>
            <person name="Konkel M.K."/>
            <person name="Lee J."/>
            <person name="Smit A.F.A."/>
            <person name="Ullmer B."/>
            <person name="Wang H."/>
            <person name="Xing J."/>
            <person name="Burhans R."/>
            <person name="Cheng Z."/>
            <person name="Karro J.E."/>
            <person name="Ma J."/>
            <person name="Raney B."/>
            <person name="She X."/>
            <person name="Cox M.J."/>
            <person name="Demuth J.P."/>
            <person name="Dumas L.J."/>
            <person name="Han S.-G."/>
            <person name="Hopkins J."/>
            <person name="Karimpour-Fard A."/>
            <person name="Kim Y.H."/>
            <person name="Pollack J.R."/>
            <person name="Vinar T."/>
            <person name="Addo-Quaye C."/>
            <person name="Degenhardt J."/>
            <person name="Denby A."/>
            <person name="Hubisz M.J."/>
            <person name="Indap A."/>
            <person name="Kosiol C."/>
            <person name="Lahn B.T."/>
            <person name="Lawson H.A."/>
            <person name="Marklein A."/>
            <person name="Nielsen R."/>
            <person name="Vallender E.J."/>
            <person name="Clark A.G."/>
            <person name="Ferguson B."/>
            <person name="Hernandez R.D."/>
            <person name="Hirani K."/>
            <person name="Kehrer-Sawatzki H."/>
            <person name="Kolb J."/>
            <person name="Patil S."/>
            <person name="Pu L.-L."/>
            <person name="Ren Y."/>
            <person name="Smith D.G."/>
            <person name="Wheeler D.A."/>
            <person name="Schenck I."/>
            <person name="Ball E.V."/>
            <person name="Chen R."/>
            <person name="Cooper D.N."/>
            <person name="Giardine B."/>
            <person name="Hsu F."/>
            <person name="Kent W.J."/>
            <person name="Lesk A."/>
            <person name="Nelson D.L."/>
            <person name="O'brien W.E."/>
            <person name="Pruefer K."/>
            <person name="Stenson P.D."/>
            <person name="Wallace J.C."/>
            <person name="Ke H."/>
            <person name="Liu X.-M."/>
            <person name="Wang P."/>
            <person name="Xiang A.P."/>
            <person name="Yang F."/>
            <person name="Barber G.P."/>
            <person name="Haussler D."/>
            <person name="Karolchik D."/>
            <person name="Kern A.D."/>
            <person name="Kuhn R.M."/>
            <person name="Smith K.E."/>
            <person name="Zwieg A.S."/>
        </authorList>
    </citation>
    <scope>NUCLEOTIDE SEQUENCE [LARGE SCALE GENOMIC DNA]</scope>
    <source>
        <strain evidence="2">17573</strain>
    </source>
</reference>
<dbReference type="PANTHER" id="PTHR46254">
    <property type="entry name" value="PROTEIN GVQW1-RELATED"/>
    <property type="match status" value="1"/>
</dbReference>
<protein>
    <submittedName>
        <fullName evidence="1">Uncharacterized protein</fullName>
    </submittedName>
</protein>
<dbReference type="AlphaFoldDB" id="A0A5F7ZTP6"/>
<organism evidence="1 2">
    <name type="scientific">Macaca mulatta</name>
    <name type="common">Rhesus macaque</name>
    <dbReference type="NCBI Taxonomy" id="9544"/>
    <lineage>
        <taxon>Eukaryota</taxon>
        <taxon>Metazoa</taxon>
        <taxon>Chordata</taxon>
        <taxon>Craniata</taxon>
        <taxon>Vertebrata</taxon>
        <taxon>Euteleostomi</taxon>
        <taxon>Mammalia</taxon>
        <taxon>Eutheria</taxon>
        <taxon>Euarchontoglires</taxon>
        <taxon>Primates</taxon>
        <taxon>Haplorrhini</taxon>
        <taxon>Catarrhini</taxon>
        <taxon>Cercopithecidae</taxon>
        <taxon>Cercopithecinae</taxon>
        <taxon>Macaca</taxon>
    </lineage>
</organism>
<keyword evidence="2" id="KW-1185">Reference proteome</keyword>
<sequence>MPMIDTVLSLLSCCNKVPQTGWLQTMEMHSLPVLKAIRFFVVVGFFWFVCFEMESHSVTQAGVQWHNLGSLRPLPSRFKRFSCLSTPGSWEYRHVPPRPANFCIFSRDGVSPYWSGWYRIPDLK</sequence>
<reference evidence="1" key="4">
    <citation type="submission" date="2025-09" db="UniProtKB">
        <authorList>
            <consortium name="Ensembl"/>
        </authorList>
    </citation>
    <scope>IDENTIFICATION</scope>
    <source>
        <strain evidence="1">17573</strain>
    </source>
</reference>
<name>A0A5F7ZTP6_MACMU</name>
<dbReference type="Ensembl" id="ENSMMUT00000083944.1">
    <property type="protein sequence ID" value="ENSMMUP00000068022.1"/>
    <property type="gene ID" value="ENSMMUG00000051051.1"/>
</dbReference>
<evidence type="ECO:0000313" key="1">
    <source>
        <dbReference type="Ensembl" id="ENSMMUP00000068022.1"/>
    </source>
</evidence>
<dbReference type="Bgee" id="ENSMMUG00000051051">
    <property type="expression patterns" value="Expressed in cerebellum and 1 other cell type or tissue"/>
</dbReference>
<dbReference type="VEuPathDB" id="HostDB:ENSMMUG00000051051"/>
<reference evidence="1" key="2">
    <citation type="submission" date="2019-01" db="EMBL/GenBank/DDBJ databases">
        <authorList>
            <person name="Graves T."/>
            <person name="Eichler E.E."/>
            <person name="Wilson R.K."/>
        </authorList>
    </citation>
    <scope>NUCLEOTIDE SEQUENCE [LARGE SCALE GENOMIC DNA]</scope>
    <source>
        <strain evidence="1">17573</strain>
    </source>
</reference>
<dbReference type="PANTHER" id="PTHR46254:SF7">
    <property type="entry name" value="PI4-KINASE N-TERMINAL DOMAIN-CONTAINING PROTEIN"/>
    <property type="match status" value="1"/>
</dbReference>
<dbReference type="GeneTree" id="ENSGT00940000161627"/>
<accession>A0A5F7ZTP6</accession>
<proteinExistence type="predicted"/>
<dbReference type="Proteomes" id="UP000006718">
    <property type="component" value="Chromosome 11"/>
</dbReference>
<dbReference type="InParanoid" id="A0A5F7ZTP6"/>